<evidence type="ECO:0000313" key="4">
    <source>
        <dbReference type="Proteomes" id="UP000248259"/>
    </source>
</evidence>
<name>A0A323V0G7_9RHOO</name>
<gene>
    <name evidence="3" type="ORF">DNK49_01375</name>
</gene>
<organism evidence="3 4">
    <name type="scientific">Parazoarcus communis SWub3 = DSM 12120</name>
    <dbReference type="NCBI Taxonomy" id="1121029"/>
    <lineage>
        <taxon>Bacteria</taxon>
        <taxon>Pseudomonadati</taxon>
        <taxon>Pseudomonadota</taxon>
        <taxon>Betaproteobacteria</taxon>
        <taxon>Rhodocyclales</taxon>
        <taxon>Zoogloeaceae</taxon>
        <taxon>Parazoarcus</taxon>
    </lineage>
</organism>
<feature type="compositionally biased region" description="Gly residues" evidence="1">
    <location>
        <begin position="59"/>
        <end position="73"/>
    </location>
</feature>
<keyword evidence="2" id="KW-1133">Transmembrane helix</keyword>
<evidence type="ECO:0000256" key="2">
    <source>
        <dbReference type="SAM" id="Phobius"/>
    </source>
</evidence>
<comment type="caution">
    <text evidence="3">The sequence shown here is derived from an EMBL/GenBank/DDBJ whole genome shotgun (WGS) entry which is preliminary data.</text>
</comment>
<evidence type="ECO:0000256" key="1">
    <source>
        <dbReference type="SAM" id="MobiDB-lite"/>
    </source>
</evidence>
<protein>
    <submittedName>
        <fullName evidence="3">Uncharacterized protein</fullName>
    </submittedName>
</protein>
<dbReference type="Proteomes" id="UP000248259">
    <property type="component" value="Unassembled WGS sequence"/>
</dbReference>
<keyword evidence="2" id="KW-0472">Membrane</keyword>
<dbReference type="EMBL" id="QKOE01000001">
    <property type="protein sequence ID" value="PZA18217.1"/>
    <property type="molecule type" value="Genomic_DNA"/>
</dbReference>
<reference evidence="3 4" key="1">
    <citation type="submission" date="2018-06" db="EMBL/GenBank/DDBJ databases">
        <title>Azoarcus communis strain SWub3 genome.</title>
        <authorList>
            <person name="Zorraquino Salvo V."/>
            <person name="Toubiana D."/>
            <person name="Blumwald E."/>
        </authorList>
    </citation>
    <scope>NUCLEOTIDE SEQUENCE [LARGE SCALE GENOMIC DNA]</scope>
    <source>
        <strain evidence="3 4">SWub3</strain>
    </source>
</reference>
<feature type="compositionally biased region" description="Polar residues" evidence="1">
    <location>
        <begin position="42"/>
        <end position="52"/>
    </location>
</feature>
<sequence length="73" mass="7163">MSLAPLGLIIATAVLLLVIWAAMRSRTRRPDKHANGWHGADSATSLGSTEGGNASPCGQGTGADCGGDGGGGD</sequence>
<accession>A0A323V0G7</accession>
<evidence type="ECO:0000313" key="3">
    <source>
        <dbReference type="EMBL" id="PZA18217.1"/>
    </source>
</evidence>
<feature type="transmembrane region" description="Helical" evidence="2">
    <location>
        <begin position="6"/>
        <end position="23"/>
    </location>
</feature>
<proteinExistence type="predicted"/>
<dbReference type="AlphaFoldDB" id="A0A323V0G7"/>
<keyword evidence="4" id="KW-1185">Reference proteome</keyword>
<keyword evidence="2" id="KW-0812">Transmembrane</keyword>
<feature type="region of interest" description="Disordered" evidence="1">
    <location>
        <begin position="28"/>
        <end position="73"/>
    </location>
</feature>